<keyword evidence="3 4" id="KW-0408">Iron</keyword>
<sequence length="146" mass="17005">MTKKIILFGLLFLLAVIALLYFFFSDGNRTTTEKKVTQVQNEVYQRGEQLFENNCSSCHYKGMDKVMTAPALGGVTKRRDKRWLYRYTRNSIGMYKSGDSIAKQLRSENWGLMPSFPQLNNTALEAIYYFVEQRYEMTQKGIPVKE</sequence>
<dbReference type="GO" id="GO:0020037">
    <property type="term" value="F:heme binding"/>
    <property type="evidence" value="ECO:0007669"/>
    <property type="project" value="InterPro"/>
</dbReference>
<protein>
    <submittedName>
        <fullName evidence="7">Cytochrome c</fullName>
    </submittedName>
</protein>
<evidence type="ECO:0000256" key="1">
    <source>
        <dbReference type="ARBA" id="ARBA00022617"/>
    </source>
</evidence>
<comment type="caution">
    <text evidence="7">The sequence shown here is derived from an EMBL/GenBank/DDBJ whole genome shotgun (WGS) entry which is preliminary data.</text>
</comment>
<accession>A0A4Q1KAH1</accession>
<dbReference type="AlphaFoldDB" id="A0A4Q1KAH1"/>
<organism evidence="7 8">
    <name type="scientific">Flavobacterium stagni</name>
    <dbReference type="NCBI Taxonomy" id="2506421"/>
    <lineage>
        <taxon>Bacteria</taxon>
        <taxon>Pseudomonadati</taxon>
        <taxon>Bacteroidota</taxon>
        <taxon>Flavobacteriia</taxon>
        <taxon>Flavobacteriales</taxon>
        <taxon>Flavobacteriaceae</taxon>
        <taxon>Flavobacterium</taxon>
    </lineage>
</organism>
<evidence type="ECO:0000256" key="5">
    <source>
        <dbReference type="SAM" id="Phobius"/>
    </source>
</evidence>
<dbReference type="PROSITE" id="PS51007">
    <property type="entry name" value="CYTC"/>
    <property type="match status" value="1"/>
</dbReference>
<keyword evidence="1 4" id="KW-0349">Heme</keyword>
<feature type="transmembrane region" description="Helical" evidence="5">
    <location>
        <begin position="6"/>
        <end position="24"/>
    </location>
</feature>
<dbReference type="GO" id="GO:0009055">
    <property type="term" value="F:electron transfer activity"/>
    <property type="evidence" value="ECO:0007669"/>
    <property type="project" value="InterPro"/>
</dbReference>
<reference evidence="8" key="1">
    <citation type="submission" date="2019-01" db="EMBL/GenBank/DDBJ databases">
        <title>Cytophagaceae bacterium strain CAR-16.</title>
        <authorList>
            <person name="Chen W.-M."/>
        </authorList>
    </citation>
    <scope>NUCLEOTIDE SEQUENCE [LARGE SCALE GENOMIC DNA]</scope>
    <source>
        <strain evidence="8">WWJ-16</strain>
    </source>
</reference>
<evidence type="ECO:0000259" key="6">
    <source>
        <dbReference type="PROSITE" id="PS51007"/>
    </source>
</evidence>
<proteinExistence type="predicted"/>
<dbReference type="InterPro" id="IPR009056">
    <property type="entry name" value="Cyt_c-like_dom"/>
</dbReference>
<dbReference type="Proteomes" id="UP000289857">
    <property type="component" value="Unassembled WGS sequence"/>
</dbReference>
<name>A0A4Q1KAH1_9FLAO</name>
<keyword evidence="8" id="KW-1185">Reference proteome</keyword>
<dbReference type="OrthoDB" id="955119at2"/>
<evidence type="ECO:0000313" key="7">
    <source>
        <dbReference type="EMBL" id="RXR23050.1"/>
    </source>
</evidence>
<dbReference type="SUPFAM" id="SSF46626">
    <property type="entry name" value="Cytochrome c"/>
    <property type="match status" value="1"/>
</dbReference>
<evidence type="ECO:0000256" key="2">
    <source>
        <dbReference type="ARBA" id="ARBA00022723"/>
    </source>
</evidence>
<evidence type="ECO:0000256" key="4">
    <source>
        <dbReference type="PROSITE-ProRule" id="PRU00433"/>
    </source>
</evidence>
<dbReference type="Pfam" id="PF00034">
    <property type="entry name" value="Cytochrom_C"/>
    <property type="match status" value="1"/>
</dbReference>
<dbReference type="InterPro" id="IPR036909">
    <property type="entry name" value="Cyt_c-like_dom_sf"/>
</dbReference>
<dbReference type="GO" id="GO:0046872">
    <property type="term" value="F:metal ion binding"/>
    <property type="evidence" value="ECO:0007669"/>
    <property type="project" value="UniProtKB-KW"/>
</dbReference>
<feature type="domain" description="Cytochrome c" evidence="6">
    <location>
        <begin position="42"/>
        <end position="135"/>
    </location>
</feature>
<dbReference type="RefSeq" id="WP_129461280.1">
    <property type="nucleotide sequence ID" value="NZ_SBKN01000003.1"/>
</dbReference>
<evidence type="ECO:0000313" key="8">
    <source>
        <dbReference type="Proteomes" id="UP000289857"/>
    </source>
</evidence>
<gene>
    <name evidence="7" type="ORF">EQG61_07385</name>
</gene>
<keyword evidence="5" id="KW-1133">Transmembrane helix</keyword>
<keyword evidence="2 4" id="KW-0479">Metal-binding</keyword>
<evidence type="ECO:0000256" key="3">
    <source>
        <dbReference type="ARBA" id="ARBA00023004"/>
    </source>
</evidence>
<dbReference type="EMBL" id="SBKN01000003">
    <property type="protein sequence ID" value="RXR23050.1"/>
    <property type="molecule type" value="Genomic_DNA"/>
</dbReference>
<dbReference type="Gene3D" id="1.10.760.10">
    <property type="entry name" value="Cytochrome c-like domain"/>
    <property type="match status" value="1"/>
</dbReference>
<keyword evidence="5" id="KW-0472">Membrane</keyword>
<keyword evidence="5" id="KW-0812">Transmembrane</keyword>